<protein>
    <recommendedName>
        <fullName evidence="5 12">Homoserine dehydrogenase</fullName>
        <ecNumber evidence="4 12">1.1.1.3</ecNumber>
    </recommendedName>
</protein>
<dbReference type="UniPathway" id="UPA00051">
    <property type="reaction ID" value="UER00465"/>
</dbReference>
<dbReference type="GO" id="GO:0009086">
    <property type="term" value="P:methionine biosynthetic process"/>
    <property type="evidence" value="ECO:0007669"/>
    <property type="project" value="UniProtKB-KW"/>
</dbReference>
<dbReference type="RefSeq" id="WP_003352357.1">
    <property type="nucleotide sequence ID" value="NZ_JH414740.1"/>
</dbReference>
<evidence type="ECO:0000256" key="2">
    <source>
        <dbReference type="ARBA" id="ARBA00005062"/>
    </source>
</evidence>
<dbReference type="PATRIC" id="fig|665952.3.peg.90"/>
<dbReference type="GO" id="GO:0004412">
    <property type="term" value="F:homoserine dehydrogenase activity"/>
    <property type="evidence" value="ECO:0007669"/>
    <property type="project" value="UniProtKB-EC"/>
</dbReference>
<evidence type="ECO:0000259" key="14">
    <source>
        <dbReference type="Pfam" id="PF00742"/>
    </source>
</evidence>
<dbReference type="GO" id="GO:0050661">
    <property type="term" value="F:NADP binding"/>
    <property type="evidence" value="ECO:0007669"/>
    <property type="project" value="InterPro"/>
</dbReference>
<dbReference type="UniPathway" id="UPA00050">
    <property type="reaction ID" value="UER00063"/>
</dbReference>
<evidence type="ECO:0000256" key="5">
    <source>
        <dbReference type="ARBA" id="ARBA00013376"/>
    </source>
</evidence>
<name>G9QGS0_9BACI</name>
<dbReference type="SUPFAM" id="SSF51735">
    <property type="entry name" value="NAD(P)-binding Rossmann-fold domains"/>
    <property type="match status" value="1"/>
</dbReference>
<evidence type="ECO:0000256" key="7">
    <source>
        <dbReference type="ARBA" id="ARBA00022697"/>
    </source>
</evidence>
<dbReference type="PANTHER" id="PTHR43331:SF1">
    <property type="entry name" value="HOMOSERINE DEHYDROGENASE"/>
    <property type="match status" value="1"/>
</dbReference>
<evidence type="ECO:0000256" key="8">
    <source>
        <dbReference type="ARBA" id="ARBA00023002"/>
    </source>
</evidence>
<dbReference type="PROSITE" id="PS01042">
    <property type="entry name" value="HOMOSER_DHGENASE"/>
    <property type="match status" value="1"/>
</dbReference>
<dbReference type="PANTHER" id="PTHR43331">
    <property type="entry name" value="HOMOSERINE DEHYDROGENASE"/>
    <property type="match status" value="1"/>
</dbReference>
<evidence type="ECO:0000256" key="1">
    <source>
        <dbReference type="ARBA" id="ARBA00005056"/>
    </source>
</evidence>
<evidence type="ECO:0000256" key="11">
    <source>
        <dbReference type="ARBA" id="ARBA00048841"/>
    </source>
</evidence>
<proteinExistence type="inferred from homology"/>
<feature type="domain" description="Homoserine dehydrogenase catalytic" evidence="14">
    <location>
        <begin position="137"/>
        <end position="314"/>
    </location>
</feature>
<comment type="pathway">
    <text evidence="2 12">Amino-acid biosynthesis; L-methionine biosynthesis via de novo pathway; L-homoserine from L-aspartate: step 3/3.</text>
</comment>
<feature type="domain" description="Aspartate/homoserine dehydrogenase NAD-binding" evidence="15">
    <location>
        <begin position="11"/>
        <end position="129"/>
    </location>
</feature>
<dbReference type="Pfam" id="PF03447">
    <property type="entry name" value="NAD_binding_3"/>
    <property type="match status" value="1"/>
</dbReference>
<dbReference type="Proteomes" id="UP000011747">
    <property type="component" value="Unassembled WGS sequence"/>
</dbReference>
<comment type="caution">
    <text evidence="16">The sequence shown here is derived from an EMBL/GenBank/DDBJ whole genome shotgun (WGS) entry which is preliminary data.</text>
</comment>
<dbReference type="Gene3D" id="3.30.360.10">
    <property type="entry name" value="Dihydrodipicolinate Reductase, domain 2"/>
    <property type="match status" value="1"/>
</dbReference>
<accession>G9QGS0</accession>
<dbReference type="EMBL" id="ACWF01000004">
    <property type="protein sequence ID" value="EHL79647.1"/>
    <property type="molecule type" value="Genomic_DNA"/>
</dbReference>
<evidence type="ECO:0000313" key="16">
    <source>
        <dbReference type="EMBL" id="EHL79647.1"/>
    </source>
</evidence>
<dbReference type="InterPro" id="IPR036291">
    <property type="entry name" value="NAD(P)-bd_dom_sf"/>
</dbReference>
<dbReference type="InterPro" id="IPR019811">
    <property type="entry name" value="HDH_CS"/>
</dbReference>
<keyword evidence="17" id="KW-1185">Reference proteome</keyword>
<dbReference type="NCBIfam" id="NF004976">
    <property type="entry name" value="PRK06349.1"/>
    <property type="match status" value="1"/>
</dbReference>
<evidence type="ECO:0000256" key="4">
    <source>
        <dbReference type="ARBA" id="ARBA00013213"/>
    </source>
</evidence>
<dbReference type="SUPFAM" id="SSF55347">
    <property type="entry name" value="Glyceraldehyde-3-phosphate dehydrogenase-like, C-terminal domain"/>
    <property type="match status" value="1"/>
</dbReference>
<keyword evidence="12" id="KW-0521">NADP</keyword>
<dbReference type="EC" id="1.1.1.3" evidence="4 12"/>
<comment type="similarity">
    <text evidence="3 13">Belongs to the homoserine dehydrogenase family.</text>
</comment>
<dbReference type="InterPro" id="IPR001342">
    <property type="entry name" value="HDH_cat"/>
</dbReference>
<dbReference type="GO" id="GO:0009088">
    <property type="term" value="P:threonine biosynthetic process"/>
    <property type="evidence" value="ECO:0007669"/>
    <property type="project" value="UniProtKB-UniPathway"/>
</dbReference>
<dbReference type="HOGENOM" id="CLU_009116_1_2_9"/>
<evidence type="ECO:0000256" key="10">
    <source>
        <dbReference type="ARBA" id="ARBA00023167"/>
    </source>
</evidence>
<keyword evidence="10 12" id="KW-0486">Methionine biosynthesis</keyword>
<evidence type="ECO:0000256" key="12">
    <source>
        <dbReference type="RuleBase" id="RU000579"/>
    </source>
</evidence>
<comment type="catalytic activity">
    <reaction evidence="11">
        <text>L-homoserine + NADP(+) = L-aspartate 4-semialdehyde + NADPH + H(+)</text>
        <dbReference type="Rhea" id="RHEA:15761"/>
        <dbReference type="ChEBI" id="CHEBI:15378"/>
        <dbReference type="ChEBI" id="CHEBI:57476"/>
        <dbReference type="ChEBI" id="CHEBI:57783"/>
        <dbReference type="ChEBI" id="CHEBI:58349"/>
        <dbReference type="ChEBI" id="CHEBI:537519"/>
        <dbReference type="EC" id="1.1.1.3"/>
    </reaction>
    <physiologicalReaction direction="right-to-left" evidence="11">
        <dbReference type="Rhea" id="RHEA:15763"/>
    </physiologicalReaction>
</comment>
<dbReference type="InterPro" id="IPR005106">
    <property type="entry name" value="Asp/hSer_DH_NAD-bd"/>
</dbReference>
<reference evidence="16 17" key="1">
    <citation type="submission" date="2011-09" db="EMBL/GenBank/DDBJ databases">
        <title>The Genome Sequence of Bacillus smithii 7_3_47FAA.</title>
        <authorList>
            <consortium name="The Broad Institute Genome Sequencing Platform"/>
            <person name="Earl A."/>
            <person name="Ward D."/>
            <person name="Feldgarden M."/>
            <person name="Gevers D."/>
            <person name="Daigneault M."/>
            <person name="Strauss J."/>
            <person name="Allen-Vercoe E."/>
            <person name="Young S.K."/>
            <person name="Zeng Q."/>
            <person name="Gargeya S."/>
            <person name="Fitzgerald M."/>
            <person name="Haas B."/>
            <person name="Abouelleil A."/>
            <person name="Alvarado L."/>
            <person name="Arachchi H.M."/>
            <person name="Berlin A."/>
            <person name="Brown A."/>
            <person name="Chapman S.B."/>
            <person name="Chen Z."/>
            <person name="Dunbar C."/>
            <person name="Freedman E."/>
            <person name="Gearin G."/>
            <person name="Goldberg J."/>
            <person name="Griggs A."/>
            <person name="Gujja S."/>
            <person name="Heiman D."/>
            <person name="Howarth C."/>
            <person name="Larson L."/>
            <person name="Lui A."/>
            <person name="MacDonald P.J.P."/>
            <person name="Montmayeur A."/>
            <person name="Murphy C."/>
            <person name="Neiman D."/>
            <person name="Pearson M."/>
            <person name="Priest M."/>
            <person name="Roberts A."/>
            <person name="Saif S."/>
            <person name="Shea T."/>
            <person name="Shenoy N."/>
            <person name="Sisk P."/>
            <person name="Stolte C."/>
            <person name="Sykes S."/>
            <person name="Wortman J."/>
            <person name="Nusbaum C."/>
            <person name="Birren B."/>
        </authorList>
    </citation>
    <scope>NUCLEOTIDE SEQUENCE [LARGE SCALE GENOMIC DNA]</scope>
    <source>
        <strain evidence="16 17">7_3_47FAA</strain>
    </source>
</reference>
<dbReference type="FunFam" id="3.30.360.10:FF:000005">
    <property type="entry name" value="Homoserine dehydrogenase"/>
    <property type="match status" value="1"/>
</dbReference>
<keyword evidence="6 12" id="KW-0028">Amino-acid biosynthesis</keyword>
<keyword evidence="9" id="KW-0915">Sodium</keyword>
<evidence type="ECO:0000256" key="6">
    <source>
        <dbReference type="ARBA" id="ARBA00022605"/>
    </source>
</evidence>
<dbReference type="Gene3D" id="3.40.50.720">
    <property type="entry name" value="NAD(P)-binding Rossmann-like Domain"/>
    <property type="match status" value="1"/>
</dbReference>
<organism evidence="16 17">
    <name type="scientific">Bacillus smithii 7_3_47FAA</name>
    <dbReference type="NCBI Taxonomy" id="665952"/>
    <lineage>
        <taxon>Bacteria</taxon>
        <taxon>Bacillati</taxon>
        <taxon>Bacillota</taxon>
        <taxon>Bacilli</taxon>
        <taxon>Bacillales</taxon>
        <taxon>Bacillaceae</taxon>
        <taxon>Bacillus</taxon>
    </lineage>
</organism>
<keyword evidence="7 12" id="KW-0791">Threonine biosynthesis</keyword>
<evidence type="ECO:0000259" key="15">
    <source>
        <dbReference type="Pfam" id="PF03447"/>
    </source>
</evidence>
<sequence>MTEKIKAAILGFGTVGQGVYQSIQSHQSRLKQLLGKEVEVAGILIQHPEKERDVDESVIVTTQFEDILAIPGLQVIFEAIVGEEPGHTYLSMAIEKGIHVITANKVMFARHGQELLKKAKENGVQIGFEATTAGGTPILQTLALLRVNEVEEIQGILNGTSNFILSEMREKKISFHEALKDAQARGYAEADPANDIEGTDAFYKLLILSNVGWGIQPDWETIEKQGITHITSEVIEIADQLQCRVKHVADIKKEGSHLKGFVKPVFVPSTHPFYGVEGVENAVSFQGSLIGRVTIQGPGAGKYPTASAMVEDLIHVLKQTSVGKKPCFSHASSNTAETEWVVLTEQPLSEPNVEIKHTGKTASVYYYDIAATRETIEQWHQKETILQSFEVLNELALEPRNASLGAVISGVSI</sequence>
<gene>
    <name evidence="16" type="ORF">HMPREF1015_00979</name>
</gene>
<evidence type="ECO:0000256" key="9">
    <source>
        <dbReference type="ARBA" id="ARBA00023053"/>
    </source>
</evidence>
<dbReference type="Pfam" id="PF00742">
    <property type="entry name" value="Homoserine_dh"/>
    <property type="match status" value="1"/>
</dbReference>
<keyword evidence="8 12" id="KW-0560">Oxidoreductase</keyword>
<evidence type="ECO:0000313" key="17">
    <source>
        <dbReference type="Proteomes" id="UP000011747"/>
    </source>
</evidence>
<dbReference type="AlphaFoldDB" id="G9QGS0"/>
<comment type="pathway">
    <text evidence="1 12">Amino-acid biosynthesis; L-threonine biosynthesis; L-threonine from L-aspartate: step 3/5.</text>
</comment>
<evidence type="ECO:0000256" key="3">
    <source>
        <dbReference type="ARBA" id="ARBA00006753"/>
    </source>
</evidence>
<evidence type="ECO:0000256" key="13">
    <source>
        <dbReference type="RuleBase" id="RU004171"/>
    </source>
</evidence>